<dbReference type="SUPFAM" id="SSF52833">
    <property type="entry name" value="Thioredoxin-like"/>
    <property type="match status" value="1"/>
</dbReference>
<dbReference type="Proteomes" id="UP000250079">
    <property type="component" value="Chromosome"/>
</dbReference>
<dbReference type="InterPro" id="IPR050553">
    <property type="entry name" value="Thioredoxin_ResA/DsbE_sf"/>
</dbReference>
<organism evidence="4 5">
    <name type="scientific">Granulosicoccus antarcticus IMCC3135</name>
    <dbReference type="NCBI Taxonomy" id="1192854"/>
    <lineage>
        <taxon>Bacteria</taxon>
        <taxon>Pseudomonadati</taxon>
        <taxon>Pseudomonadota</taxon>
        <taxon>Gammaproteobacteria</taxon>
        <taxon>Chromatiales</taxon>
        <taxon>Granulosicoccaceae</taxon>
        <taxon>Granulosicoccus</taxon>
    </lineage>
</organism>
<dbReference type="Pfam" id="PF00578">
    <property type="entry name" value="AhpC-TSA"/>
    <property type="match status" value="1"/>
</dbReference>
<dbReference type="InterPro" id="IPR000866">
    <property type="entry name" value="AhpC/TSA"/>
</dbReference>
<feature type="signal peptide" evidence="2">
    <location>
        <begin position="1"/>
        <end position="25"/>
    </location>
</feature>
<accession>A0A2Z2NXV7</accession>
<dbReference type="PROSITE" id="PS00194">
    <property type="entry name" value="THIOREDOXIN_1"/>
    <property type="match status" value="1"/>
</dbReference>
<dbReference type="GO" id="GO:0016209">
    <property type="term" value="F:antioxidant activity"/>
    <property type="evidence" value="ECO:0007669"/>
    <property type="project" value="InterPro"/>
</dbReference>
<dbReference type="KEGG" id="gai:IMCC3135_26250"/>
<dbReference type="PROSITE" id="PS51352">
    <property type="entry name" value="THIOREDOXIN_2"/>
    <property type="match status" value="1"/>
</dbReference>
<keyword evidence="5" id="KW-1185">Reference proteome</keyword>
<reference evidence="4 5" key="1">
    <citation type="submission" date="2016-12" db="EMBL/GenBank/DDBJ databases">
        <authorList>
            <person name="Song W.-J."/>
            <person name="Kurnit D.M."/>
        </authorList>
    </citation>
    <scope>NUCLEOTIDE SEQUENCE [LARGE SCALE GENOMIC DNA]</scope>
    <source>
        <strain evidence="4 5">IMCC3135</strain>
    </source>
</reference>
<feature type="chain" id="PRO_5016443082" evidence="2">
    <location>
        <begin position="26"/>
        <end position="169"/>
    </location>
</feature>
<dbReference type="RefSeq" id="WP_157736277.1">
    <property type="nucleotide sequence ID" value="NZ_CP018632.1"/>
</dbReference>
<dbReference type="AlphaFoldDB" id="A0A2Z2NXV7"/>
<dbReference type="PANTHER" id="PTHR42852:SF13">
    <property type="entry name" value="PROTEIN DIPZ"/>
    <property type="match status" value="1"/>
</dbReference>
<gene>
    <name evidence="4" type="primary">resA_4</name>
    <name evidence="4" type="ORF">IMCC3135_26250</name>
</gene>
<sequence>MSFIRQGFAVLLVAQLLFGSQALHADSRLAEVDRSLPEFDLASVDAGQWQKDTLKGKVWVINFWATWCPPCVEEIPSMNQAWQVLEEQGVGMLAINAGEGREAIDTFLGKIPIDFPVLLGDGNSLANWSVSALPTTIVVDAEGQVVYEALGPREWHEEELLAKIIELQE</sequence>
<dbReference type="Gene3D" id="3.40.30.10">
    <property type="entry name" value="Glutaredoxin"/>
    <property type="match status" value="1"/>
</dbReference>
<dbReference type="OrthoDB" id="9788279at2"/>
<dbReference type="InterPro" id="IPR036249">
    <property type="entry name" value="Thioredoxin-like_sf"/>
</dbReference>
<dbReference type="EMBL" id="CP018632">
    <property type="protein sequence ID" value="ASJ75305.1"/>
    <property type="molecule type" value="Genomic_DNA"/>
</dbReference>
<protein>
    <submittedName>
        <fullName evidence="4">Thiol-disulfide oxidoreductase ResA</fullName>
    </submittedName>
</protein>
<feature type="domain" description="Thioredoxin" evidence="3">
    <location>
        <begin position="30"/>
        <end position="169"/>
    </location>
</feature>
<evidence type="ECO:0000313" key="4">
    <source>
        <dbReference type="EMBL" id="ASJ75305.1"/>
    </source>
</evidence>
<evidence type="ECO:0000256" key="1">
    <source>
        <dbReference type="ARBA" id="ARBA00023284"/>
    </source>
</evidence>
<evidence type="ECO:0000259" key="3">
    <source>
        <dbReference type="PROSITE" id="PS51352"/>
    </source>
</evidence>
<dbReference type="CDD" id="cd02966">
    <property type="entry name" value="TlpA_like_family"/>
    <property type="match status" value="1"/>
</dbReference>
<dbReference type="GO" id="GO:0015036">
    <property type="term" value="F:disulfide oxidoreductase activity"/>
    <property type="evidence" value="ECO:0007669"/>
    <property type="project" value="UniProtKB-ARBA"/>
</dbReference>
<evidence type="ECO:0000313" key="5">
    <source>
        <dbReference type="Proteomes" id="UP000250079"/>
    </source>
</evidence>
<dbReference type="InterPro" id="IPR017937">
    <property type="entry name" value="Thioredoxin_CS"/>
</dbReference>
<dbReference type="PANTHER" id="PTHR42852">
    <property type="entry name" value="THIOL:DISULFIDE INTERCHANGE PROTEIN DSBE"/>
    <property type="match status" value="1"/>
</dbReference>
<evidence type="ECO:0000256" key="2">
    <source>
        <dbReference type="SAM" id="SignalP"/>
    </source>
</evidence>
<name>A0A2Z2NXV7_9GAMM</name>
<proteinExistence type="predicted"/>
<dbReference type="InterPro" id="IPR013766">
    <property type="entry name" value="Thioredoxin_domain"/>
</dbReference>
<keyword evidence="1" id="KW-0676">Redox-active center</keyword>
<keyword evidence="2" id="KW-0732">Signal</keyword>